<comment type="caution">
    <text evidence="3">The sequence shown here is derived from an EMBL/GenBank/DDBJ whole genome shotgun (WGS) entry which is preliminary data.</text>
</comment>
<keyword evidence="4" id="KW-1185">Reference proteome</keyword>
<comment type="similarity">
    <text evidence="1">Belongs to the AHA1 family.</text>
</comment>
<dbReference type="InterPro" id="IPR013538">
    <property type="entry name" value="ASHA1/2-like_C"/>
</dbReference>
<protein>
    <submittedName>
        <fullName evidence="3">SRPBCC family protein</fullName>
    </submittedName>
</protein>
<gene>
    <name evidence="3" type="ORF">V1633_14630</name>
</gene>
<dbReference type="EMBL" id="JAZGQK010000012">
    <property type="protein sequence ID" value="MEE6259721.1"/>
    <property type="molecule type" value="Genomic_DNA"/>
</dbReference>
<evidence type="ECO:0000313" key="3">
    <source>
        <dbReference type="EMBL" id="MEE6259721.1"/>
    </source>
</evidence>
<evidence type="ECO:0000259" key="2">
    <source>
        <dbReference type="Pfam" id="PF08327"/>
    </source>
</evidence>
<proteinExistence type="inferred from homology"/>
<dbReference type="SUPFAM" id="SSF55961">
    <property type="entry name" value="Bet v1-like"/>
    <property type="match status" value="2"/>
</dbReference>
<name>A0ABU7RT88_9ACTN</name>
<dbReference type="Gene3D" id="3.30.530.20">
    <property type="match status" value="2"/>
</dbReference>
<sequence>MSERLDTVDGRQTLHIERRLAHPPEKVWSAVTQPEHLSRWFPAEVRLEPRPGGRIVFSLGGGTDPATESVGLVTAYEPPRLFAFTWDDDLFRIEVRPEDTGCLLVFRHTFDDRPAAASYASGWRTCLDELERIVDGRPAGPEHRPSALLHESYVEAFGLADGTVEATPDGWRVRFARQLTQPAETVWATLLGPDPGRPATVGDVPPAGFTTEAFPAGGITALDAPRLLEYAWPATGRPLGRIRWELTAGTGHGARLVLVQTGPAEAVADRTAALTVWRARIEPLAHRLAELAERPAD</sequence>
<organism evidence="3 4">
    <name type="scientific">Plantactinospora sonchi</name>
    <dbReference type="NCBI Taxonomy" id="1544735"/>
    <lineage>
        <taxon>Bacteria</taxon>
        <taxon>Bacillati</taxon>
        <taxon>Actinomycetota</taxon>
        <taxon>Actinomycetes</taxon>
        <taxon>Micromonosporales</taxon>
        <taxon>Micromonosporaceae</taxon>
        <taxon>Plantactinospora</taxon>
    </lineage>
</organism>
<dbReference type="InterPro" id="IPR023393">
    <property type="entry name" value="START-like_dom_sf"/>
</dbReference>
<dbReference type="CDD" id="cd08899">
    <property type="entry name" value="SRPBCC_CalC_Aha1-like_6"/>
    <property type="match status" value="1"/>
</dbReference>
<evidence type="ECO:0000313" key="4">
    <source>
        <dbReference type="Proteomes" id="UP001332243"/>
    </source>
</evidence>
<feature type="domain" description="Activator of Hsp90 ATPase homologue 1/2-like C-terminal" evidence="2">
    <location>
        <begin position="22"/>
        <end position="134"/>
    </location>
</feature>
<reference evidence="3 4" key="1">
    <citation type="submission" date="2024-01" db="EMBL/GenBank/DDBJ databases">
        <title>Genome insights into Plantactinospora sonchi sp. nov.</title>
        <authorList>
            <person name="Wang L."/>
        </authorList>
    </citation>
    <scope>NUCLEOTIDE SEQUENCE [LARGE SCALE GENOMIC DNA]</scope>
    <source>
        <strain evidence="3 4">NEAU-QY2</strain>
    </source>
</reference>
<dbReference type="Proteomes" id="UP001332243">
    <property type="component" value="Unassembled WGS sequence"/>
</dbReference>
<evidence type="ECO:0000256" key="1">
    <source>
        <dbReference type="ARBA" id="ARBA00006817"/>
    </source>
</evidence>
<accession>A0ABU7RT88</accession>
<dbReference type="RefSeq" id="WP_331214845.1">
    <property type="nucleotide sequence ID" value="NZ_JAZGQK010000012.1"/>
</dbReference>
<dbReference type="Pfam" id="PF08327">
    <property type="entry name" value="AHSA1"/>
    <property type="match status" value="1"/>
</dbReference>